<dbReference type="Proteomes" id="UP000270190">
    <property type="component" value="Unassembled WGS sequence"/>
</dbReference>
<evidence type="ECO:0000313" key="1">
    <source>
        <dbReference type="EMBL" id="SPP30265.1"/>
    </source>
</evidence>
<evidence type="ECO:0000313" key="2">
    <source>
        <dbReference type="Proteomes" id="UP000270190"/>
    </source>
</evidence>
<organism evidence="1 2">
    <name type="scientific">Brochothrix thermosphacta</name>
    <name type="common">Microbacterium thermosphactum</name>
    <dbReference type="NCBI Taxonomy" id="2756"/>
    <lineage>
        <taxon>Bacteria</taxon>
        <taxon>Bacillati</taxon>
        <taxon>Bacillota</taxon>
        <taxon>Bacilli</taxon>
        <taxon>Bacillales</taxon>
        <taxon>Listeriaceae</taxon>
        <taxon>Brochothrix</taxon>
    </lineage>
</organism>
<dbReference type="AlphaFoldDB" id="A0A2X0QND9"/>
<gene>
    <name evidence="1" type="ORF">BTBSAS_70116</name>
</gene>
<proteinExistence type="predicted"/>
<reference evidence="2" key="1">
    <citation type="submission" date="2018-04" db="EMBL/GenBank/DDBJ databases">
        <authorList>
            <person name="Illikoud N."/>
        </authorList>
    </citation>
    <scope>NUCLEOTIDE SEQUENCE [LARGE SCALE GENOMIC DNA]</scope>
</reference>
<name>A0A2X0QND9_BROTH</name>
<sequence>MRIYELTKTVWDGAQASTNPYAFIVANLFALREYQTFKQLSVNSLEQASANPYVNYLRVPIFC</sequence>
<protein>
    <submittedName>
        <fullName evidence="1">Uncharacterized protein</fullName>
    </submittedName>
</protein>
<accession>A0A2X0QND9</accession>
<dbReference type="EMBL" id="OUNC01000067">
    <property type="protein sequence ID" value="SPP30265.1"/>
    <property type="molecule type" value="Genomic_DNA"/>
</dbReference>